<reference evidence="1 2" key="1">
    <citation type="journal article" date="2022" name="Hortic Res">
        <title>A haplotype resolved chromosomal level avocado genome allows analysis of novel avocado genes.</title>
        <authorList>
            <person name="Nath O."/>
            <person name="Fletcher S.J."/>
            <person name="Hayward A."/>
            <person name="Shaw L.M."/>
            <person name="Masouleh A.K."/>
            <person name="Furtado A."/>
            <person name="Henry R.J."/>
            <person name="Mitter N."/>
        </authorList>
    </citation>
    <scope>NUCLEOTIDE SEQUENCE [LARGE SCALE GENOMIC DNA]</scope>
    <source>
        <strain evidence="2">cv. Hass</strain>
    </source>
</reference>
<dbReference type="Proteomes" id="UP001234297">
    <property type="component" value="Chromosome 4"/>
</dbReference>
<evidence type="ECO:0000313" key="1">
    <source>
        <dbReference type="EMBL" id="KAJ8618040.1"/>
    </source>
</evidence>
<protein>
    <submittedName>
        <fullName evidence="1">Uncharacterized protein</fullName>
    </submittedName>
</protein>
<accession>A0ACC2KA60</accession>
<gene>
    <name evidence="1" type="ORF">MRB53_014226</name>
</gene>
<dbReference type="EMBL" id="CM056812">
    <property type="protein sequence ID" value="KAJ8618040.1"/>
    <property type="molecule type" value="Genomic_DNA"/>
</dbReference>
<sequence>MLKKKKNNETRKAFFRLPSVMRREGASTLRLLDLAMGAKDDDAAPTTGDDGVACRRRGGSVYDDAVEGRGGDGR</sequence>
<proteinExistence type="predicted"/>
<name>A0ACC2KA60_PERAE</name>
<keyword evidence="2" id="KW-1185">Reference proteome</keyword>
<organism evidence="1 2">
    <name type="scientific">Persea americana</name>
    <name type="common">Avocado</name>
    <dbReference type="NCBI Taxonomy" id="3435"/>
    <lineage>
        <taxon>Eukaryota</taxon>
        <taxon>Viridiplantae</taxon>
        <taxon>Streptophyta</taxon>
        <taxon>Embryophyta</taxon>
        <taxon>Tracheophyta</taxon>
        <taxon>Spermatophyta</taxon>
        <taxon>Magnoliopsida</taxon>
        <taxon>Magnoliidae</taxon>
        <taxon>Laurales</taxon>
        <taxon>Lauraceae</taxon>
        <taxon>Persea</taxon>
    </lineage>
</organism>
<comment type="caution">
    <text evidence="1">The sequence shown here is derived from an EMBL/GenBank/DDBJ whole genome shotgun (WGS) entry which is preliminary data.</text>
</comment>
<evidence type="ECO:0000313" key="2">
    <source>
        <dbReference type="Proteomes" id="UP001234297"/>
    </source>
</evidence>